<evidence type="ECO:0000259" key="5">
    <source>
        <dbReference type="Pfam" id="PF01979"/>
    </source>
</evidence>
<reference evidence="6" key="1">
    <citation type="submission" date="2020-10" db="EMBL/GenBank/DDBJ databases">
        <authorList>
            <person name="Gilroy R."/>
        </authorList>
    </citation>
    <scope>NUCLEOTIDE SEQUENCE</scope>
    <source>
        <strain evidence="6">ChiSjej4B22-9803</strain>
    </source>
</reference>
<comment type="catalytic activity">
    <reaction evidence="4">
        <text>S-methyl-5'-thioadenosine + H2O + H(+) = S-methyl-5'-thioinosine + NH4(+)</text>
        <dbReference type="Rhea" id="RHEA:25025"/>
        <dbReference type="ChEBI" id="CHEBI:15377"/>
        <dbReference type="ChEBI" id="CHEBI:15378"/>
        <dbReference type="ChEBI" id="CHEBI:17509"/>
        <dbReference type="ChEBI" id="CHEBI:28938"/>
        <dbReference type="ChEBI" id="CHEBI:48595"/>
        <dbReference type="EC" id="3.5.4.31"/>
    </reaction>
</comment>
<dbReference type="GO" id="GO:0050270">
    <property type="term" value="F:S-adenosylhomocysteine deaminase activity"/>
    <property type="evidence" value="ECO:0007669"/>
    <property type="project" value="UniProtKB-UniRule"/>
</dbReference>
<evidence type="ECO:0000256" key="3">
    <source>
        <dbReference type="ARBA" id="ARBA00022833"/>
    </source>
</evidence>
<dbReference type="Gene3D" id="3.20.20.140">
    <property type="entry name" value="Metal-dependent hydrolases"/>
    <property type="match status" value="1"/>
</dbReference>
<protein>
    <recommendedName>
        <fullName evidence="4">5-methylthioadenosine/S-adenosylhomocysteine deaminase</fullName>
        <shortName evidence="4">MTA/SAH deaminase</shortName>
        <ecNumber evidence="4">3.5.4.28</ecNumber>
        <ecNumber evidence="4">3.5.4.31</ecNumber>
    </recommendedName>
</protein>
<evidence type="ECO:0000313" key="7">
    <source>
        <dbReference type="Proteomes" id="UP000824111"/>
    </source>
</evidence>
<evidence type="ECO:0000256" key="1">
    <source>
        <dbReference type="ARBA" id="ARBA00022723"/>
    </source>
</evidence>
<feature type="binding site" evidence="4">
    <location>
        <position position="144"/>
    </location>
    <ligand>
        <name>substrate</name>
    </ligand>
</feature>
<keyword evidence="3 4" id="KW-0862">Zinc</keyword>
<dbReference type="Pfam" id="PF01979">
    <property type="entry name" value="Amidohydro_1"/>
    <property type="match status" value="1"/>
</dbReference>
<dbReference type="InterPro" id="IPR011059">
    <property type="entry name" value="Metal-dep_hydrolase_composite"/>
</dbReference>
<dbReference type="SUPFAM" id="SSF51556">
    <property type="entry name" value="Metallo-dependent hydrolases"/>
    <property type="match status" value="1"/>
</dbReference>
<sequence length="427" mass="46969">MNILIKDAETLVLKQDQFAVEKQDLYIVGDRIAGIGAAPAGFSADKVLQAADKLVIPGLINAHTHSYMSVFRNVADDMAFDDWLFGHILPLEDKLTKEDIYWGTLLGCMEMIQTGTTCFADMNIDIAPVLRGAEESGIRAVLSRGLVGEGENAGGRARLQENLDAYLNCKNEKITFMLGPHAPYSCDPAYLKTVMRAAEQYGLRIHIHLSESEKEVADVREQYGCTPIELMDQIGLFQYPTLAAHCVYTTEHDIQIMAEKGVTVATNPKSNLKLANGVAPVLEMQRRGVNVAIGTDGAASNNTLNMFGEMNLLSLLHKGLSHDPMALKADDVLRFATVNGAKAVGLEREIGAVEVGMKADLAILDMHTTQFYPRNNTRGALVYAANGSEVETVLVNGDILMENRELKTLDAERVYYECEKVRERIMK</sequence>
<dbReference type="FunFam" id="3.20.20.140:FF:000014">
    <property type="entry name" value="5-methylthioadenosine/S-adenosylhomocysteine deaminase"/>
    <property type="match status" value="1"/>
</dbReference>
<dbReference type="InterPro" id="IPR023512">
    <property type="entry name" value="Deaminase_MtaD/DadD"/>
</dbReference>
<organism evidence="6 7">
    <name type="scientific">Candidatus Avimonoglobus intestinipullorum</name>
    <dbReference type="NCBI Taxonomy" id="2840699"/>
    <lineage>
        <taxon>Bacteria</taxon>
        <taxon>Bacillati</taxon>
        <taxon>Bacillota</taxon>
        <taxon>Clostridia</taxon>
        <taxon>Eubacteriales</taxon>
        <taxon>Candidatus Avimonoglobus</taxon>
    </lineage>
</organism>
<feature type="binding site" evidence="4">
    <location>
        <position position="92"/>
    </location>
    <ligand>
        <name>substrate</name>
    </ligand>
</feature>
<reference evidence="6" key="2">
    <citation type="journal article" date="2021" name="PeerJ">
        <title>Extensive microbial diversity within the chicken gut microbiome revealed by metagenomics and culture.</title>
        <authorList>
            <person name="Gilroy R."/>
            <person name="Ravi A."/>
            <person name="Getino M."/>
            <person name="Pursley I."/>
            <person name="Horton D.L."/>
            <person name="Alikhan N.F."/>
            <person name="Baker D."/>
            <person name="Gharbi K."/>
            <person name="Hall N."/>
            <person name="Watson M."/>
            <person name="Adriaenssens E.M."/>
            <person name="Foster-Nyarko E."/>
            <person name="Jarju S."/>
            <person name="Secka A."/>
            <person name="Antonio M."/>
            <person name="Oren A."/>
            <person name="Chaudhuri R.R."/>
            <person name="La Ragione R."/>
            <person name="Hildebrand F."/>
            <person name="Pallen M.J."/>
        </authorList>
    </citation>
    <scope>NUCLEOTIDE SEQUENCE</scope>
    <source>
        <strain evidence="6">ChiSjej4B22-9803</strain>
    </source>
</reference>
<dbReference type="EMBL" id="DVND01000113">
    <property type="protein sequence ID" value="HIU48555.1"/>
    <property type="molecule type" value="Genomic_DNA"/>
</dbReference>
<dbReference type="EC" id="3.5.4.28" evidence="4"/>
<proteinExistence type="inferred from homology"/>
<feature type="domain" description="Amidohydrolase-related" evidence="5">
    <location>
        <begin position="54"/>
        <end position="399"/>
    </location>
</feature>
<evidence type="ECO:0000313" key="6">
    <source>
        <dbReference type="EMBL" id="HIU48555.1"/>
    </source>
</evidence>
<accession>A0A9D1LV61</accession>
<dbReference type="AlphaFoldDB" id="A0A9D1LV61"/>
<evidence type="ECO:0000256" key="4">
    <source>
        <dbReference type="HAMAP-Rule" id="MF_01281"/>
    </source>
</evidence>
<keyword evidence="1 4" id="KW-0479">Metal-binding</keyword>
<feature type="binding site" evidence="4">
    <location>
        <position position="181"/>
    </location>
    <ligand>
        <name>substrate</name>
    </ligand>
</feature>
<evidence type="ECO:0000256" key="2">
    <source>
        <dbReference type="ARBA" id="ARBA00022801"/>
    </source>
</evidence>
<dbReference type="EC" id="3.5.4.31" evidence="4"/>
<comment type="caution">
    <text evidence="4">Lacks conserved residue(s) required for the propagation of feature annotation.</text>
</comment>
<feature type="binding site" evidence="4">
    <location>
        <position position="65"/>
    </location>
    <ligand>
        <name>Zn(2+)</name>
        <dbReference type="ChEBI" id="CHEBI:29105"/>
    </ligand>
</feature>
<dbReference type="InterPro" id="IPR032466">
    <property type="entry name" value="Metal_Hydrolase"/>
</dbReference>
<dbReference type="PANTHER" id="PTHR43794:SF11">
    <property type="entry name" value="AMIDOHYDROLASE-RELATED DOMAIN-CONTAINING PROTEIN"/>
    <property type="match status" value="1"/>
</dbReference>
<dbReference type="CDD" id="cd01298">
    <property type="entry name" value="ATZ_TRZ_like"/>
    <property type="match status" value="1"/>
</dbReference>
<comment type="catalytic activity">
    <reaction evidence="4">
        <text>S-adenosyl-L-homocysteine + H2O + H(+) = S-inosyl-L-homocysteine + NH4(+)</text>
        <dbReference type="Rhea" id="RHEA:20716"/>
        <dbReference type="ChEBI" id="CHEBI:15377"/>
        <dbReference type="ChEBI" id="CHEBI:15378"/>
        <dbReference type="ChEBI" id="CHEBI:28938"/>
        <dbReference type="ChEBI" id="CHEBI:57856"/>
        <dbReference type="ChEBI" id="CHEBI:57985"/>
        <dbReference type="EC" id="3.5.4.28"/>
    </reaction>
</comment>
<dbReference type="HAMAP" id="MF_01281">
    <property type="entry name" value="MTA_SAH_deamin"/>
    <property type="match status" value="1"/>
</dbReference>
<dbReference type="GO" id="GO:0090614">
    <property type="term" value="F:5'-methylthioadenosine deaminase activity"/>
    <property type="evidence" value="ECO:0007669"/>
    <property type="project" value="UniProtKB-UniRule"/>
</dbReference>
<feature type="binding site" evidence="4">
    <location>
        <position position="63"/>
    </location>
    <ligand>
        <name>Zn(2+)</name>
        <dbReference type="ChEBI" id="CHEBI:29105"/>
    </ligand>
</feature>
<dbReference type="PANTHER" id="PTHR43794">
    <property type="entry name" value="AMINOHYDROLASE SSNA-RELATED"/>
    <property type="match status" value="1"/>
</dbReference>
<dbReference type="Gene3D" id="2.30.40.10">
    <property type="entry name" value="Urease, subunit C, domain 1"/>
    <property type="match status" value="1"/>
</dbReference>
<feature type="binding site" evidence="4">
    <location>
        <position position="296"/>
    </location>
    <ligand>
        <name>Zn(2+)</name>
        <dbReference type="ChEBI" id="CHEBI:29105"/>
    </ligand>
</feature>
<comment type="caution">
    <text evidence="6">The sequence shown here is derived from an EMBL/GenBank/DDBJ whole genome shotgun (WGS) entry which is preliminary data.</text>
</comment>
<feature type="binding site" evidence="4">
    <location>
        <position position="296"/>
    </location>
    <ligand>
        <name>substrate</name>
    </ligand>
</feature>
<dbReference type="GO" id="GO:0046872">
    <property type="term" value="F:metal ion binding"/>
    <property type="evidence" value="ECO:0007669"/>
    <property type="project" value="UniProtKB-KW"/>
</dbReference>
<dbReference type="Proteomes" id="UP000824111">
    <property type="component" value="Unassembled WGS sequence"/>
</dbReference>
<dbReference type="SUPFAM" id="SSF51338">
    <property type="entry name" value="Composite domain of metallo-dependent hydrolases"/>
    <property type="match status" value="1"/>
</dbReference>
<comment type="similarity">
    <text evidence="4">Belongs to the metallo-dependent hydrolases superfamily. MTA/SAH deaminase family.</text>
</comment>
<comment type="function">
    <text evidence="4">Catalyzes the deamination of 5-methylthioadenosine and S-adenosyl-L-homocysteine into 5-methylthioinosine and S-inosyl-L-homocysteine, respectively. Is also able to deaminate adenosine.</text>
</comment>
<feature type="binding site" evidence="4">
    <location>
        <position position="208"/>
    </location>
    <ligand>
        <name>Zn(2+)</name>
        <dbReference type="ChEBI" id="CHEBI:29105"/>
    </ligand>
</feature>
<keyword evidence="2 4" id="KW-0378">Hydrolase</keyword>
<feature type="binding site" evidence="4">
    <location>
        <position position="211"/>
    </location>
    <ligand>
        <name>substrate</name>
    </ligand>
</feature>
<comment type="cofactor">
    <cofactor evidence="4">
        <name>Zn(2+)</name>
        <dbReference type="ChEBI" id="CHEBI:29105"/>
    </cofactor>
    <text evidence="4">Binds 1 zinc ion per subunit.</text>
</comment>
<dbReference type="InterPro" id="IPR006680">
    <property type="entry name" value="Amidohydro-rel"/>
</dbReference>
<dbReference type="InterPro" id="IPR050287">
    <property type="entry name" value="MTA/SAH_deaminase"/>
</dbReference>
<gene>
    <name evidence="4" type="primary">mtaD</name>
    <name evidence="6" type="ORF">IAB04_04275</name>
</gene>
<name>A0A9D1LV61_9FIRM</name>